<dbReference type="OrthoDB" id="1274115at2759"/>
<evidence type="ECO:0000256" key="1">
    <source>
        <dbReference type="ARBA" id="ARBA00006484"/>
    </source>
</evidence>
<keyword evidence="2" id="KW-0560">Oxidoreductase</keyword>
<evidence type="ECO:0000256" key="2">
    <source>
        <dbReference type="ARBA" id="ARBA00023002"/>
    </source>
</evidence>
<evidence type="ECO:0000256" key="3">
    <source>
        <dbReference type="RuleBase" id="RU000363"/>
    </source>
</evidence>
<dbReference type="InterPro" id="IPR002347">
    <property type="entry name" value="SDR_fam"/>
</dbReference>
<protein>
    <submittedName>
        <fullName evidence="4">NAD(P)-binding protein</fullName>
    </submittedName>
</protein>
<comment type="similarity">
    <text evidence="1 3">Belongs to the short-chain dehydrogenases/reductases (SDR) family.</text>
</comment>
<evidence type="ECO:0000313" key="5">
    <source>
        <dbReference type="Proteomes" id="UP000247233"/>
    </source>
</evidence>
<dbReference type="Proteomes" id="UP000247233">
    <property type="component" value="Unassembled WGS sequence"/>
</dbReference>
<dbReference type="GeneID" id="37069238"/>
<dbReference type="AlphaFoldDB" id="A0A317X5I8"/>
<evidence type="ECO:0000313" key="4">
    <source>
        <dbReference type="EMBL" id="PWY92198.1"/>
    </source>
</evidence>
<dbReference type="EMBL" id="MSFL01000001">
    <property type="protein sequence ID" value="PWY92198.1"/>
    <property type="molecule type" value="Genomic_DNA"/>
</dbReference>
<dbReference type="InterPro" id="IPR051911">
    <property type="entry name" value="SDR_oxidoreductase"/>
</dbReference>
<dbReference type="GO" id="GO:0016491">
    <property type="term" value="F:oxidoreductase activity"/>
    <property type="evidence" value="ECO:0007669"/>
    <property type="project" value="UniProtKB-KW"/>
</dbReference>
<sequence length="292" mass="32131">MNPINTTPYSLPPNATWLTLTSVTQTFSVAAAHFGPFFHIDVLVNNTGYSLAGDTEPVTEEQMHDELETLFFGTVRVAIQAVRVRVMRSHPAGRGGVIFNISSVAGVCAFPGHASLHCSSKFAVEGWTEAFAREMKSDWNEQKHRVNLIWLFLFTVNFCLVEPGSVKTNVETTSKKHIAPHEAYAGADMPARQLGAFHRKSIEAGAGAQPEEIARVLYTVASRGEKIPLHLPLSETAVRFIGMKLKGRLEGLEEVTDLSGLDVGEVFCVIRFEWFTAQTASFAQKDGIRPQL</sequence>
<dbReference type="STRING" id="1448321.A0A317X5I8"/>
<organism evidence="4 5">
    <name type="scientific">Aspergillus heteromorphus CBS 117.55</name>
    <dbReference type="NCBI Taxonomy" id="1448321"/>
    <lineage>
        <taxon>Eukaryota</taxon>
        <taxon>Fungi</taxon>
        <taxon>Dikarya</taxon>
        <taxon>Ascomycota</taxon>
        <taxon>Pezizomycotina</taxon>
        <taxon>Eurotiomycetes</taxon>
        <taxon>Eurotiomycetidae</taxon>
        <taxon>Eurotiales</taxon>
        <taxon>Aspergillaceae</taxon>
        <taxon>Aspergillus</taxon>
        <taxon>Aspergillus subgen. Circumdati</taxon>
    </lineage>
</organism>
<dbReference type="Gene3D" id="3.40.50.720">
    <property type="entry name" value="NAD(P)-binding Rossmann-like Domain"/>
    <property type="match status" value="1"/>
</dbReference>
<dbReference type="PANTHER" id="PTHR43976:SF16">
    <property type="entry name" value="SHORT-CHAIN DEHYDROGENASE_REDUCTASE FAMILY PROTEIN"/>
    <property type="match status" value="1"/>
</dbReference>
<name>A0A317X5I8_9EURO</name>
<proteinExistence type="inferred from homology"/>
<dbReference type="Pfam" id="PF00106">
    <property type="entry name" value="adh_short"/>
    <property type="match status" value="1"/>
</dbReference>
<gene>
    <name evidence="4" type="ORF">BO70DRAFT_402037</name>
</gene>
<accession>A0A317X5I8</accession>
<dbReference type="RefSeq" id="XP_025403937.1">
    <property type="nucleotide sequence ID" value="XM_025547001.1"/>
</dbReference>
<dbReference type="InterPro" id="IPR036291">
    <property type="entry name" value="NAD(P)-bd_dom_sf"/>
</dbReference>
<dbReference type="SUPFAM" id="SSF51735">
    <property type="entry name" value="NAD(P)-binding Rossmann-fold domains"/>
    <property type="match status" value="1"/>
</dbReference>
<reference evidence="4 5" key="1">
    <citation type="submission" date="2016-12" db="EMBL/GenBank/DDBJ databases">
        <title>The genomes of Aspergillus section Nigri reveals drivers in fungal speciation.</title>
        <authorList>
            <consortium name="DOE Joint Genome Institute"/>
            <person name="Vesth T.C."/>
            <person name="Nybo J."/>
            <person name="Theobald S."/>
            <person name="Brandl J."/>
            <person name="Frisvad J.C."/>
            <person name="Nielsen K.F."/>
            <person name="Lyhne E.K."/>
            <person name="Kogle M.E."/>
            <person name="Kuo A."/>
            <person name="Riley R."/>
            <person name="Clum A."/>
            <person name="Nolan M."/>
            <person name="Lipzen A."/>
            <person name="Salamov A."/>
            <person name="Henrissat B."/>
            <person name="Wiebenga A."/>
            <person name="De Vries R.P."/>
            <person name="Grigoriev I.V."/>
            <person name="Mortensen U.H."/>
            <person name="Andersen M.R."/>
            <person name="Baker S.E."/>
        </authorList>
    </citation>
    <scope>NUCLEOTIDE SEQUENCE [LARGE SCALE GENOMIC DNA]</scope>
    <source>
        <strain evidence="4 5">CBS 117.55</strain>
    </source>
</reference>
<dbReference type="PRINTS" id="PR00081">
    <property type="entry name" value="GDHRDH"/>
</dbReference>
<dbReference type="VEuPathDB" id="FungiDB:BO70DRAFT_402037"/>
<comment type="caution">
    <text evidence="4">The sequence shown here is derived from an EMBL/GenBank/DDBJ whole genome shotgun (WGS) entry which is preliminary data.</text>
</comment>
<dbReference type="PANTHER" id="PTHR43976">
    <property type="entry name" value="SHORT CHAIN DEHYDROGENASE"/>
    <property type="match status" value="1"/>
</dbReference>
<dbReference type="PRINTS" id="PR00080">
    <property type="entry name" value="SDRFAMILY"/>
</dbReference>
<keyword evidence="5" id="KW-1185">Reference proteome</keyword>